<dbReference type="PANTHER" id="PTHR43525">
    <property type="entry name" value="PROTEIN MALY"/>
    <property type="match status" value="1"/>
</dbReference>
<accession>A0ABS4ITU5</accession>
<evidence type="ECO:0000313" key="7">
    <source>
        <dbReference type="EMBL" id="MBP1991002.1"/>
    </source>
</evidence>
<evidence type="ECO:0000256" key="4">
    <source>
        <dbReference type="ARBA" id="ARBA00023239"/>
    </source>
</evidence>
<dbReference type="EMBL" id="JAGGLB010000007">
    <property type="protein sequence ID" value="MBP1991002.1"/>
    <property type="molecule type" value="Genomic_DNA"/>
</dbReference>
<evidence type="ECO:0000256" key="2">
    <source>
        <dbReference type="ARBA" id="ARBA00012224"/>
    </source>
</evidence>
<gene>
    <name evidence="7" type="ORF">J2Z66_002609</name>
</gene>
<dbReference type="EC" id="4.4.1.13" evidence="2"/>
<feature type="domain" description="Aminotransferase class I/classII large" evidence="6">
    <location>
        <begin position="33"/>
        <end position="386"/>
    </location>
</feature>
<evidence type="ECO:0000313" key="8">
    <source>
        <dbReference type="Proteomes" id="UP001519287"/>
    </source>
</evidence>
<evidence type="ECO:0000256" key="3">
    <source>
        <dbReference type="ARBA" id="ARBA00022898"/>
    </source>
</evidence>
<keyword evidence="8" id="KW-1185">Reference proteome</keyword>
<dbReference type="InterPro" id="IPR027619">
    <property type="entry name" value="C-S_lyase_PatB-like"/>
</dbReference>
<dbReference type="RefSeq" id="WP_209971754.1">
    <property type="nucleotide sequence ID" value="NZ_JAGGLB010000007.1"/>
</dbReference>
<dbReference type="InterPro" id="IPR004839">
    <property type="entry name" value="Aminotransferase_I/II_large"/>
</dbReference>
<name>A0ABS4ITU5_9BACL</name>
<dbReference type="GO" id="GO:0016829">
    <property type="term" value="F:lyase activity"/>
    <property type="evidence" value="ECO:0007669"/>
    <property type="project" value="UniProtKB-KW"/>
</dbReference>
<dbReference type="InterPro" id="IPR015422">
    <property type="entry name" value="PyrdxlP-dep_Trfase_small"/>
</dbReference>
<dbReference type="PANTHER" id="PTHR43525:SF1">
    <property type="entry name" value="PROTEIN MALY"/>
    <property type="match status" value="1"/>
</dbReference>
<dbReference type="Gene3D" id="3.40.640.10">
    <property type="entry name" value="Type I PLP-dependent aspartate aminotransferase-like (Major domain)"/>
    <property type="match status" value="1"/>
</dbReference>
<keyword evidence="3" id="KW-0663">Pyridoxal phosphate</keyword>
<comment type="cofactor">
    <cofactor evidence="1">
        <name>pyridoxal 5'-phosphate</name>
        <dbReference type="ChEBI" id="CHEBI:597326"/>
    </cofactor>
</comment>
<comment type="caution">
    <text evidence="7">The sequence shown here is derived from an EMBL/GenBank/DDBJ whole genome shotgun (WGS) entry which is preliminary data.</text>
</comment>
<evidence type="ECO:0000256" key="5">
    <source>
        <dbReference type="ARBA" id="ARBA00037974"/>
    </source>
</evidence>
<proteinExistence type="inferred from homology"/>
<dbReference type="InterPro" id="IPR015424">
    <property type="entry name" value="PyrdxlP-dep_Trfase"/>
</dbReference>
<dbReference type="Proteomes" id="UP001519287">
    <property type="component" value="Unassembled WGS sequence"/>
</dbReference>
<evidence type="ECO:0000259" key="6">
    <source>
        <dbReference type="Pfam" id="PF00155"/>
    </source>
</evidence>
<dbReference type="SUPFAM" id="SSF53383">
    <property type="entry name" value="PLP-dependent transferases"/>
    <property type="match status" value="1"/>
</dbReference>
<dbReference type="NCBIfam" id="TIGR04350">
    <property type="entry name" value="C_S_lyase_PatB"/>
    <property type="match status" value="1"/>
</dbReference>
<dbReference type="CDD" id="cd00609">
    <property type="entry name" value="AAT_like"/>
    <property type="match status" value="1"/>
</dbReference>
<evidence type="ECO:0000256" key="1">
    <source>
        <dbReference type="ARBA" id="ARBA00001933"/>
    </source>
</evidence>
<dbReference type="InterPro" id="IPR015421">
    <property type="entry name" value="PyrdxlP-dep_Trfase_major"/>
</dbReference>
<keyword evidence="4 7" id="KW-0456">Lyase</keyword>
<reference evidence="7 8" key="1">
    <citation type="submission" date="2021-03" db="EMBL/GenBank/DDBJ databases">
        <title>Genomic Encyclopedia of Type Strains, Phase IV (KMG-IV): sequencing the most valuable type-strain genomes for metagenomic binning, comparative biology and taxonomic classification.</title>
        <authorList>
            <person name="Goeker M."/>
        </authorList>
    </citation>
    <scope>NUCLEOTIDE SEQUENCE [LARGE SCALE GENOMIC DNA]</scope>
    <source>
        <strain evidence="7 8">DSM 26048</strain>
    </source>
</reference>
<dbReference type="Gene3D" id="3.90.1150.10">
    <property type="entry name" value="Aspartate Aminotransferase, domain 1"/>
    <property type="match status" value="1"/>
</dbReference>
<sequence length="391" mass="44158">MSEKTFDFDKVIDRRGTYSYKWDQSEKLFGDKDILPLWVADMDFSSPPAVAEAIAKRAAQGIYGYTVKTAAYTDAITGWFKRRHQWEISPEWLTDSPGIVPSLSIAVDLFSEPGSKVILQSPVYYPFYDVIRMNGRQVADNALLLNDSYYTMDLGHLEELMQDGAKLLLLCNPHNPGGRVWKREELVSVGELCQKYNVTVVSDEIHCDLIHKGHQHIPFASISDEFAQMSLTCLAPTKTFNLPGIPVSFVVTPNARLKKKFDFKLKTLSLHMLNFFAPVAVEASYNQGEEWLEQMLDYVGDNADYALSYLSEHLPQLQAMRPEGTYLLWVDCRKLNLDAAGIKALMYEKGKVAFNEGSIFGAGGQGFVRINLACPRSILQEALERFHRGFL</sequence>
<dbReference type="Pfam" id="PF00155">
    <property type="entry name" value="Aminotran_1_2"/>
    <property type="match status" value="1"/>
</dbReference>
<protein>
    <recommendedName>
        <fullName evidence="2">cysteine-S-conjugate beta-lyase</fullName>
        <ecNumber evidence="2">4.4.1.13</ecNumber>
    </recommendedName>
</protein>
<comment type="similarity">
    <text evidence="5">Belongs to the class-II pyridoxal-phosphate-dependent aminotransferase family. MalY/PatB cystathionine beta-lyase subfamily.</text>
</comment>
<dbReference type="InterPro" id="IPR051798">
    <property type="entry name" value="Class-II_PLP-Dep_Aminotrans"/>
</dbReference>
<organism evidence="7 8">
    <name type="scientific">Paenibacillus eucommiae</name>
    <dbReference type="NCBI Taxonomy" id="1355755"/>
    <lineage>
        <taxon>Bacteria</taxon>
        <taxon>Bacillati</taxon>
        <taxon>Bacillota</taxon>
        <taxon>Bacilli</taxon>
        <taxon>Bacillales</taxon>
        <taxon>Paenibacillaceae</taxon>
        <taxon>Paenibacillus</taxon>
    </lineage>
</organism>